<keyword evidence="1" id="KW-0805">Transcription regulation</keyword>
<dbReference type="SUPFAM" id="SSF48498">
    <property type="entry name" value="Tetracyclin repressor-like, C-terminal domain"/>
    <property type="match status" value="1"/>
</dbReference>
<comment type="caution">
    <text evidence="5">The sequence shown here is derived from an EMBL/GenBank/DDBJ whole genome shotgun (WGS) entry which is preliminary data.</text>
</comment>
<dbReference type="InterPro" id="IPR036271">
    <property type="entry name" value="Tet_transcr_reg_TetR-rel_C_sf"/>
</dbReference>
<organism evidence="5 6">
    <name type="scientific">Micromonospora purpureochromogenes</name>
    <dbReference type="NCBI Taxonomy" id="47872"/>
    <lineage>
        <taxon>Bacteria</taxon>
        <taxon>Bacillati</taxon>
        <taxon>Actinomycetota</taxon>
        <taxon>Actinomycetes</taxon>
        <taxon>Micromonosporales</taxon>
        <taxon>Micromonosporaceae</taxon>
        <taxon>Micromonospora</taxon>
    </lineage>
</organism>
<protein>
    <submittedName>
        <fullName evidence="5">AcrR family transcriptional regulator</fullName>
    </submittedName>
</protein>
<reference evidence="5 6" key="1">
    <citation type="submission" date="2020-07" db="EMBL/GenBank/DDBJ databases">
        <title>Sequencing the genomes of 1000 actinobacteria strains.</title>
        <authorList>
            <person name="Klenk H.-P."/>
        </authorList>
    </citation>
    <scope>NUCLEOTIDE SEQUENCE [LARGE SCALE GENOMIC DNA]</scope>
    <source>
        <strain evidence="5 6">DSM 43814</strain>
    </source>
</reference>
<evidence type="ECO:0000313" key="5">
    <source>
        <dbReference type="EMBL" id="NYF54574.1"/>
    </source>
</evidence>
<dbReference type="PANTHER" id="PTHR47506">
    <property type="entry name" value="TRANSCRIPTIONAL REGULATORY PROTEIN"/>
    <property type="match status" value="1"/>
</dbReference>
<feature type="domain" description="Tetracyclin repressor-like C-terminal" evidence="4">
    <location>
        <begin position="129"/>
        <end position="234"/>
    </location>
</feature>
<sequence>MAQMSLFGPNEAGPDPKPADDRTVRLQLLITVKAAPNPSEKYGETVCVAGLRTDVLRPTWVRLYPINFRHLDSDEAFKKYDIVSIDAKPARQDQRHEHFDSKEALAIVALERYGDGRRLEDLTDSSVPPVQRLRSHFEFLRDEVVRYEYHRGCLYGNFGTEIVDHRDAIRDAVRHSLDKWASLIATTLVEAQRAGTVRADVDPEVTAGFLVNAWEGTLIRARTDRSPAAFDAFFSVFDTLLAPV</sequence>
<keyword evidence="6" id="KW-1185">Reference proteome</keyword>
<evidence type="ECO:0000259" key="4">
    <source>
        <dbReference type="Pfam" id="PF16925"/>
    </source>
</evidence>
<dbReference type="EMBL" id="JACCCQ010000001">
    <property type="protein sequence ID" value="NYF54574.1"/>
    <property type="molecule type" value="Genomic_DNA"/>
</dbReference>
<dbReference type="Pfam" id="PF16925">
    <property type="entry name" value="TetR_C_13"/>
    <property type="match status" value="1"/>
</dbReference>
<name>A0ABX2RDJ6_9ACTN</name>
<dbReference type="Gene3D" id="1.10.357.10">
    <property type="entry name" value="Tetracycline Repressor, domain 2"/>
    <property type="match status" value="1"/>
</dbReference>
<evidence type="ECO:0000256" key="3">
    <source>
        <dbReference type="SAM" id="MobiDB-lite"/>
    </source>
</evidence>
<evidence type="ECO:0000256" key="2">
    <source>
        <dbReference type="ARBA" id="ARBA00023163"/>
    </source>
</evidence>
<feature type="region of interest" description="Disordered" evidence="3">
    <location>
        <begin position="1"/>
        <end position="20"/>
    </location>
</feature>
<gene>
    <name evidence="5" type="ORF">HDA35_000405</name>
</gene>
<evidence type="ECO:0000313" key="6">
    <source>
        <dbReference type="Proteomes" id="UP000631553"/>
    </source>
</evidence>
<keyword evidence="2" id="KW-0804">Transcription</keyword>
<dbReference type="PANTHER" id="PTHR47506:SF6">
    <property type="entry name" value="HTH-TYPE TRANSCRIPTIONAL REPRESSOR NEMR"/>
    <property type="match status" value="1"/>
</dbReference>
<accession>A0ABX2RDJ6</accession>
<dbReference type="Proteomes" id="UP000631553">
    <property type="component" value="Unassembled WGS sequence"/>
</dbReference>
<dbReference type="InterPro" id="IPR011075">
    <property type="entry name" value="TetR_C"/>
</dbReference>
<evidence type="ECO:0000256" key="1">
    <source>
        <dbReference type="ARBA" id="ARBA00023015"/>
    </source>
</evidence>
<proteinExistence type="predicted"/>